<keyword evidence="1" id="KW-0472">Membrane</keyword>
<dbReference type="EMBL" id="CP003304">
    <property type="protein sequence ID" value="AFB21328.1"/>
    <property type="molecule type" value="Genomic_DNA"/>
</dbReference>
<keyword evidence="1" id="KW-0812">Transmembrane</keyword>
<reference evidence="3" key="1">
    <citation type="submission" date="2012-02" db="EMBL/GenBank/DDBJ databases">
        <title>Complete genome sequence of Rickettsia parkeri strain Portsmouth.</title>
        <authorList>
            <person name="Johnson S.L."/>
            <person name="Munk A.C."/>
            <person name="Han S."/>
            <person name="Bruce D.C."/>
            <person name="Dasch G.A."/>
        </authorList>
    </citation>
    <scope>NUCLEOTIDE SEQUENCE [LARGE SCALE GENOMIC DNA]</scope>
    <source>
        <strain evidence="3">CA410</strain>
    </source>
</reference>
<name>A0ABN4ABB7_RICCA</name>
<proteinExistence type="predicted"/>
<keyword evidence="1" id="KW-1133">Transmembrane helix</keyword>
<organism evidence="2 3">
    <name type="scientific">Rickettsia canadensis str. CA410</name>
    <dbReference type="NCBI Taxonomy" id="1105107"/>
    <lineage>
        <taxon>Bacteria</taxon>
        <taxon>Pseudomonadati</taxon>
        <taxon>Pseudomonadota</taxon>
        <taxon>Alphaproteobacteria</taxon>
        <taxon>Rickettsiales</taxon>
        <taxon>Rickettsiaceae</taxon>
        <taxon>Rickettsieae</taxon>
        <taxon>Rickettsia</taxon>
        <taxon>belli group</taxon>
    </lineage>
</organism>
<evidence type="ECO:0000313" key="2">
    <source>
        <dbReference type="EMBL" id="AFB21328.1"/>
    </source>
</evidence>
<protein>
    <submittedName>
        <fullName evidence="2">Uncharacterized protein</fullName>
    </submittedName>
</protein>
<dbReference type="Proteomes" id="UP000007878">
    <property type="component" value="Chromosome"/>
</dbReference>
<keyword evidence="3" id="KW-1185">Reference proteome</keyword>
<evidence type="ECO:0000256" key="1">
    <source>
        <dbReference type="SAM" id="Phobius"/>
    </source>
</evidence>
<sequence>MVYAFETANLEILDKTVAGKVIFPTIWWLVICNVLLYAKRARTSYNKTTASSNLYSKRYIHQN</sequence>
<accession>A0ABN4ABB7</accession>
<feature type="transmembrane region" description="Helical" evidence="1">
    <location>
        <begin position="21"/>
        <end position="38"/>
    </location>
</feature>
<gene>
    <name evidence="2" type="ORF">RCA_03855</name>
</gene>
<evidence type="ECO:0000313" key="3">
    <source>
        <dbReference type="Proteomes" id="UP000007878"/>
    </source>
</evidence>
<dbReference type="RefSeq" id="WP_014364100.1">
    <property type="nucleotide sequence ID" value="NC_016929.1"/>
</dbReference>